<dbReference type="Pfam" id="PF22513">
    <property type="entry name" value="FitA-like_RHH"/>
    <property type="match status" value="1"/>
</dbReference>
<protein>
    <submittedName>
        <fullName evidence="2">Antitoxin</fullName>
    </submittedName>
</protein>
<evidence type="ECO:0000259" key="1">
    <source>
        <dbReference type="Pfam" id="PF22513"/>
    </source>
</evidence>
<name>A0A8A4TWF2_SULCO</name>
<dbReference type="RefSeq" id="WP_237384366.1">
    <property type="nucleotide sequence ID" value="NZ_CP071793.1"/>
</dbReference>
<dbReference type="Proteomes" id="UP000663929">
    <property type="component" value="Chromosome"/>
</dbReference>
<evidence type="ECO:0000313" key="2">
    <source>
        <dbReference type="EMBL" id="QTD54269.1"/>
    </source>
</evidence>
<sequence length="79" mass="8946">MAAVTVRNLPEETHRALKLRAARNGRSTEAEIRVILEEAVRPKERIKIGSQLAAFAQQYEGLELETNRDQAPMEPAEFE</sequence>
<feature type="domain" description="Antitoxin FitA-like ribbon-helix-helix" evidence="1">
    <location>
        <begin position="2"/>
        <end position="40"/>
    </location>
</feature>
<dbReference type="InterPro" id="IPR053853">
    <property type="entry name" value="FitA-like_RHH"/>
</dbReference>
<dbReference type="KEGG" id="scor:J3U87_17630"/>
<dbReference type="Gene3D" id="1.10.1220.10">
    <property type="entry name" value="Met repressor-like"/>
    <property type="match status" value="1"/>
</dbReference>
<organism evidence="2 3">
    <name type="scientific">Sulfidibacter corallicola</name>
    <dbReference type="NCBI Taxonomy" id="2818388"/>
    <lineage>
        <taxon>Bacteria</taxon>
        <taxon>Pseudomonadati</taxon>
        <taxon>Acidobacteriota</taxon>
        <taxon>Holophagae</taxon>
        <taxon>Acanthopleuribacterales</taxon>
        <taxon>Acanthopleuribacteraceae</taxon>
        <taxon>Sulfidibacter</taxon>
    </lineage>
</organism>
<dbReference type="InterPro" id="IPR013321">
    <property type="entry name" value="Arc_rbn_hlx_hlx"/>
</dbReference>
<gene>
    <name evidence="2" type="ORF">J3U87_17630</name>
</gene>
<dbReference type="SUPFAM" id="SSF47598">
    <property type="entry name" value="Ribbon-helix-helix"/>
    <property type="match status" value="1"/>
</dbReference>
<dbReference type="AlphaFoldDB" id="A0A8A4TWF2"/>
<accession>A0A8A4TWF2</accession>
<keyword evidence="3" id="KW-1185">Reference proteome</keyword>
<proteinExistence type="predicted"/>
<dbReference type="EMBL" id="CP071793">
    <property type="protein sequence ID" value="QTD54269.1"/>
    <property type="molecule type" value="Genomic_DNA"/>
</dbReference>
<dbReference type="InterPro" id="IPR010985">
    <property type="entry name" value="Ribbon_hlx_hlx"/>
</dbReference>
<dbReference type="GO" id="GO:0006355">
    <property type="term" value="P:regulation of DNA-templated transcription"/>
    <property type="evidence" value="ECO:0007669"/>
    <property type="project" value="InterPro"/>
</dbReference>
<reference evidence="2" key="1">
    <citation type="submission" date="2021-03" db="EMBL/GenBank/DDBJ databases">
        <title>Acanthopleuribacteraceae sp. M133.</title>
        <authorList>
            <person name="Wang G."/>
        </authorList>
    </citation>
    <scope>NUCLEOTIDE SEQUENCE</scope>
    <source>
        <strain evidence="2">M133</strain>
    </source>
</reference>
<evidence type="ECO:0000313" key="3">
    <source>
        <dbReference type="Proteomes" id="UP000663929"/>
    </source>
</evidence>